<evidence type="ECO:0000256" key="1">
    <source>
        <dbReference type="ARBA" id="ARBA00007430"/>
    </source>
</evidence>
<dbReference type="Gene3D" id="3.40.50.720">
    <property type="entry name" value="NAD(P)-binding Rossmann-like Domain"/>
    <property type="match status" value="1"/>
</dbReference>
<evidence type="ECO:0000313" key="3">
    <source>
        <dbReference type="EMBL" id="MTV64667.1"/>
    </source>
</evidence>
<evidence type="ECO:0000259" key="2">
    <source>
        <dbReference type="Pfam" id="PF02719"/>
    </source>
</evidence>
<dbReference type="SUPFAM" id="SSF51735">
    <property type="entry name" value="NAD(P)-binding Rossmann-fold domains"/>
    <property type="match status" value="1"/>
</dbReference>
<proteinExistence type="inferred from homology"/>
<feature type="non-terminal residue" evidence="3">
    <location>
        <position position="77"/>
    </location>
</feature>
<sequence length="77" mass="8177">GEMVKTNVLGTMNVIEAATDAPLGNRFPRKVVALSTDKACHPVNAYGASKLMMEKLILGANNTRGNNGPIFAVTRYG</sequence>
<dbReference type="InterPro" id="IPR051203">
    <property type="entry name" value="Polysaccharide_Synthase-Rel"/>
</dbReference>
<dbReference type="PANTHER" id="PTHR43318">
    <property type="entry name" value="UDP-N-ACETYLGLUCOSAMINE 4,6-DEHYDRATASE"/>
    <property type="match status" value="1"/>
</dbReference>
<reference evidence="3 4" key="1">
    <citation type="submission" date="2019-11" db="EMBL/GenBank/DDBJ databases">
        <title>Growth characteristics of pneumococcus vary with the chemical composition of the capsule and with environmental conditions.</title>
        <authorList>
            <person name="Tothpal A."/>
            <person name="Desobry K."/>
            <person name="Joshi S."/>
            <person name="Wyllie A.L."/>
            <person name="Weinberger D.M."/>
        </authorList>
    </citation>
    <scope>NUCLEOTIDE SEQUENCE [LARGE SCALE GENOMIC DNA]</scope>
    <source>
        <strain evidence="4">pnumococcus22F</strain>
    </source>
</reference>
<organism evidence="3 4">
    <name type="scientific">Streptococcus pneumoniae</name>
    <dbReference type="NCBI Taxonomy" id="1313"/>
    <lineage>
        <taxon>Bacteria</taxon>
        <taxon>Bacillati</taxon>
        <taxon>Bacillota</taxon>
        <taxon>Bacilli</taxon>
        <taxon>Lactobacillales</taxon>
        <taxon>Streptococcaceae</taxon>
        <taxon>Streptococcus</taxon>
    </lineage>
</organism>
<dbReference type="EMBL" id="WNHJ01001182">
    <property type="protein sequence ID" value="MTV64667.1"/>
    <property type="molecule type" value="Genomic_DNA"/>
</dbReference>
<dbReference type="Pfam" id="PF02719">
    <property type="entry name" value="Polysacc_synt_2"/>
    <property type="match status" value="1"/>
</dbReference>
<feature type="non-terminal residue" evidence="3">
    <location>
        <position position="1"/>
    </location>
</feature>
<dbReference type="InterPro" id="IPR036291">
    <property type="entry name" value="NAD(P)-bd_dom_sf"/>
</dbReference>
<comment type="caution">
    <text evidence="3">The sequence shown here is derived from an EMBL/GenBank/DDBJ whole genome shotgun (WGS) entry which is preliminary data.</text>
</comment>
<dbReference type="AlphaFoldDB" id="A0A6G2D782"/>
<protein>
    <submittedName>
        <fullName evidence="3">UDP-N-acetylglucosamine 4,6-dehydratase (Inverting)</fullName>
    </submittedName>
</protein>
<dbReference type="Proteomes" id="UP000474228">
    <property type="component" value="Unassembled WGS sequence"/>
</dbReference>
<accession>A0A6G2D782</accession>
<evidence type="ECO:0000313" key="4">
    <source>
        <dbReference type="Proteomes" id="UP000474228"/>
    </source>
</evidence>
<dbReference type="InterPro" id="IPR003869">
    <property type="entry name" value="Polysac_CapD-like"/>
</dbReference>
<gene>
    <name evidence="3" type="ORF">GM539_15175</name>
</gene>
<dbReference type="PANTHER" id="PTHR43318:SF2">
    <property type="entry name" value="UDP-N-ACETYLGLUCOSAMINE 4,6-DEHYDRATASE (INVERTING)"/>
    <property type="match status" value="1"/>
</dbReference>
<feature type="domain" description="Polysaccharide biosynthesis protein CapD-like" evidence="2">
    <location>
        <begin position="2"/>
        <end position="77"/>
    </location>
</feature>
<comment type="similarity">
    <text evidence="1">Belongs to the polysaccharide synthase family.</text>
</comment>
<name>A0A6G2D782_STREE</name>